<dbReference type="GO" id="GO:0016832">
    <property type="term" value="F:aldehyde-lyase activity"/>
    <property type="evidence" value="ECO:0007669"/>
    <property type="project" value="TreeGrafter"/>
</dbReference>
<evidence type="ECO:0000259" key="3">
    <source>
        <dbReference type="SMART" id="SM01007"/>
    </source>
</evidence>
<dbReference type="Pfam" id="PF00596">
    <property type="entry name" value="Aldolase_II"/>
    <property type="match status" value="1"/>
</dbReference>
<dbReference type="GO" id="GO:0019323">
    <property type="term" value="P:pentose catabolic process"/>
    <property type="evidence" value="ECO:0007669"/>
    <property type="project" value="TreeGrafter"/>
</dbReference>
<keyword evidence="1" id="KW-0479">Metal-binding</keyword>
<dbReference type="InterPro" id="IPR001303">
    <property type="entry name" value="Aldolase_II/adducin_N"/>
</dbReference>
<proteinExistence type="predicted"/>
<keyword evidence="2" id="KW-0456">Lyase</keyword>
<name>A0A537JIW9_9BACT</name>
<dbReference type="SUPFAM" id="SSF53639">
    <property type="entry name" value="AraD/HMP-PK domain-like"/>
    <property type="match status" value="1"/>
</dbReference>
<dbReference type="Gene3D" id="3.40.225.10">
    <property type="entry name" value="Class II aldolase/adducin N-terminal domain"/>
    <property type="match status" value="1"/>
</dbReference>
<evidence type="ECO:0000256" key="1">
    <source>
        <dbReference type="ARBA" id="ARBA00022723"/>
    </source>
</evidence>
<dbReference type="PANTHER" id="PTHR22789">
    <property type="entry name" value="FUCULOSE PHOSPHATE ALDOLASE"/>
    <property type="match status" value="1"/>
</dbReference>
<organism evidence="4 5">
    <name type="scientific">Candidatus Segetimicrobium genomatis</name>
    <dbReference type="NCBI Taxonomy" id="2569760"/>
    <lineage>
        <taxon>Bacteria</taxon>
        <taxon>Bacillati</taxon>
        <taxon>Candidatus Sysuimicrobiota</taxon>
        <taxon>Candidatus Sysuimicrobiia</taxon>
        <taxon>Candidatus Sysuimicrobiales</taxon>
        <taxon>Candidatus Segetimicrobiaceae</taxon>
        <taxon>Candidatus Segetimicrobium</taxon>
    </lineage>
</organism>
<dbReference type="Proteomes" id="UP000320048">
    <property type="component" value="Unassembled WGS sequence"/>
</dbReference>
<evidence type="ECO:0000313" key="5">
    <source>
        <dbReference type="Proteomes" id="UP000320048"/>
    </source>
</evidence>
<dbReference type="PANTHER" id="PTHR22789:SF0">
    <property type="entry name" value="3-OXO-TETRONATE 4-PHOSPHATE DECARBOXYLASE-RELATED"/>
    <property type="match status" value="1"/>
</dbReference>
<evidence type="ECO:0000256" key="2">
    <source>
        <dbReference type="ARBA" id="ARBA00023239"/>
    </source>
</evidence>
<dbReference type="GO" id="GO:0005829">
    <property type="term" value="C:cytosol"/>
    <property type="evidence" value="ECO:0007669"/>
    <property type="project" value="TreeGrafter"/>
</dbReference>
<feature type="domain" description="Class II aldolase/adducin N-terminal" evidence="3">
    <location>
        <begin position="9"/>
        <end position="186"/>
    </location>
</feature>
<evidence type="ECO:0000313" key="4">
    <source>
        <dbReference type="EMBL" id="TMI83485.1"/>
    </source>
</evidence>
<reference evidence="4 5" key="1">
    <citation type="journal article" date="2019" name="Nat. Microbiol.">
        <title>Mediterranean grassland soil C-N compound turnover is dependent on rainfall and depth, and is mediated by genomically divergent microorganisms.</title>
        <authorList>
            <person name="Diamond S."/>
            <person name="Andeer P.F."/>
            <person name="Li Z."/>
            <person name="Crits-Christoph A."/>
            <person name="Burstein D."/>
            <person name="Anantharaman K."/>
            <person name="Lane K.R."/>
            <person name="Thomas B.C."/>
            <person name="Pan C."/>
            <person name="Northen T.R."/>
            <person name="Banfield J.F."/>
        </authorList>
    </citation>
    <scope>NUCLEOTIDE SEQUENCE [LARGE SCALE GENOMIC DNA]</scope>
    <source>
        <strain evidence="4">NP_7</strain>
    </source>
</reference>
<dbReference type="InterPro" id="IPR036409">
    <property type="entry name" value="Aldolase_II/adducin_N_sf"/>
</dbReference>
<dbReference type="EMBL" id="VBAO01000074">
    <property type="protein sequence ID" value="TMI83485.1"/>
    <property type="molecule type" value="Genomic_DNA"/>
</dbReference>
<comment type="caution">
    <text evidence="4">The sequence shown here is derived from an EMBL/GenBank/DDBJ whole genome shotgun (WGS) entry which is preliminary data.</text>
</comment>
<dbReference type="SMART" id="SM01007">
    <property type="entry name" value="Aldolase_II"/>
    <property type="match status" value="1"/>
</dbReference>
<dbReference type="InterPro" id="IPR050197">
    <property type="entry name" value="Aldolase_class_II_sugar_metab"/>
</dbReference>
<sequence length="232" mass="25227">MPDPSALKSTLARAIRLLTAEGLIDMNGHMSARLPGTEHVLINARQVGRSAVGPHDIVTVDPRGRPLPGEGDPPAEVPIHTRIYAARPDVHCVAHLHPQFATVFTIAGRPLVPVFQLGALFPAQGLPVYDDPDLIRSDEAADAVARTLGSARAVLLRGHGAVVVGEDVETCFTASIWLEENAKKQLWASVLGSPRVFTEEMVRRVRASLWDRAILLKTWDHYVAKGQREGIL</sequence>
<dbReference type="AlphaFoldDB" id="A0A537JIW9"/>
<dbReference type="GO" id="GO:0046872">
    <property type="term" value="F:metal ion binding"/>
    <property type="evidence" value="ECO:0007669"/>
    <property type="project" value="UniProtKB-KW"/>
</dbReference>
<accession>A0A537JIW9</accession>
<protein>
    <submittedName>
        <fullName evidence="4">Class II aldolase/adducin family protein</fullName>
    </submittedName>
</protein>
<gene>
    <name evidence="4" type="ORF">E6H04_02855</name>
</gene>